<reference evidence="4" key="1">
    <citation type="submission" date="2019-04" db="EMBL/GenBank/DDBJ databases">
        <title>Sequencing of skin fungus with MAO and IRED activity.</title>
        <authorList>
            <person name="Marsaioli A.J."/>
            <person name="Bonatto J.M.C."/>
            <person name="Reis Junior O."/>
        </authorList>
    </citation>
    <scope>NUCLEOTIDE SEQUENCE</scope>
    <source>
        <strain evidence="4">30M1</strain>
    </source>
</reference>
<dbReference type="PANTHER" id="PTHR11474">
    <property type="entry name" value="TYROSINASE FAMILY MEMBER"/>
    <property type="match status" value="1"/>
</dbReference>
<keyword evidence="2" id="KW-0560">Oxidoreductase</keyword>
<dbReference type="GO" id="GO:0016491">
    <property type="term" value="F:oxidoreductase activity"/>
    <property type="evidence" value="ECO:0007669"/>
    <property type="project" value="UniProtKB-KW"/>
</dbReference>
<dbReference type="InterPro" id="IPR050316">
    <property type="entry name" value="Tyrosinase/Hemocyanin"/>
</dbReference>
<evidence type="ECO:0000313" key="5">
    <source>
        <dbReference type="Proteomes" id="UP000801428"/>
    </source>
</evidence>
<name>A0A9P4W815_CURKU</name>
<sequence length="272" mass="29936">MQLIADVHVPELPRSALTIEERADFTDSVKCLMSLPPQTPKAVAPGVTSRYDDFTAAHINNTLLIHANGVFLGWHRHFLHLFQKALTHECGFKGAVPYWNWPWWADDLASSPLFDGSATSIGGDGYWNASSPPVRNGNFTFPRGNGGGCIDSGPFANITTGFRMFKNEEILQPELPSDALDYAPRCVTRDLNSNLTHSNHKASVVDKLLSASSIREFQAVLDGNKRNTSFLSPHSAGHWSIGLSMLDQFASPSDPAFYLHHSMIDNITDANK</sequence>
<feature type="domain" description="Tyrosinase copper-binding" evidence="3">
    <location>
        <begin position="254"/>
        <end position="265"/>
    </location>
</feature>
<dbReference type="Pfam" id="PF00264">
    <property type="entry name" value="Tyrosinase"/>
    <property type="match status" value="1"/>
</dbReference>
<evidence type="ECO:0000259" key="3">
    <source>
        <dbReference type="PROSITE" id="PS00498"/>
    </source>
</evidence>
<keyword evidence="1" id="KW-0479">Metal-binding</keyword>
<dbReference type="EMBL" id="SWKU01000030">
    <property type="protein sequence ID" value="KAF2995795.1"/>
    <property type="molecule type" value="Genomic_DNA"/>
</dbReference>
<protein>
    <recommendedName>
        <fullName evidence="3">Tyrosinase copper-binding domain-containing protein</fullName>
    </recommendedName>
</protein>
<dbReference type="SUPFAM" id="SSF48056">
    <property type="entry name" value="Di-copper centre-containing domain"/>
    <property type="match status" value="1"/>
</dbReference>
<dbReference type="GO" id="GO:0046872">
    <property type="term" value="F:metal ion binding"/>
    <property type="evidence" value="ECO:0007669"/>
    <property type="project" value="UniProtKB-KW"/>
</dbReference>
<keyword evidence="5" id="KW-1185">Reference proteome</keyword>
<accession>A0A9P4W815</accession>
<comment type="caution">
    <text evidence="4">The sequence shown here is derived from an EMBL/GenBank/DDBJ whole genome shotgun (WGS) entry which is preliminary data.</text>
</comment>
<dbReference type="InterPro" id="IPR008922">
    <property type="entry name" value="Di-copper_centre_dom_sf"/>
</dbReference>
<dbReference type="PRINTS" id="PR00092">
    <property type="entry name" value="TYROSINASE"/>
</dbReference>
<feature type="non-terminal residue" evidence="4">
    <location>
        <position position="1"/>
    </location>
</feature>
<organism evidence="4 5">
    <name type="scientific">Curvularia kusanoi</name>
    <name type="common">Cochliobolus kusanoi</name>
    <dbReference type="NCBI Taxonomy" id="90978"/>
    <lineage>
        <taxon>Eukaryota</taxon>
        <taxon>Fungi</taxon>
        <taxon>Dikarya</taxon>
        <taxon>Ascomycota</taxon>
        <taxon>Pezizomycotina</taxon>
        <taxon>Dothideomycetes</taxon>
        <taxon>Pleosporomycetidae</taxon>
        <taxon>Pleosporales</taxon>
        <taxon>Pleosporineae</taxon>
        <taxon>Pleosporaceae</taxon>
        <taxon>Curvularia</taxon>
    </lineage>
</organism>
<evidence type="ECO:0000313" key="4">
    <source>
        <dbReference type="EMBL" id="KAF2995795.1"/>
    </source>
</evidence>
<dbReference type="Proteomes" id="UP000801428">
    <property type="component" value="Unassembled WGS sequence"/>
</dbReference>
<dbReference type="InterPro" id="IPR002227">
    <property type="entry name" value="Tyrosinase_Cu-bd"/>
</dbReference>
<dbReference type="PANTHER" id="PTHR11474:SF125">
    <property type="entry name" value="N-ACETYL-6-HYDROXYTRYPTOPHAN OXIDASE IVOB-RELATED"/>
    <property type="match status" value="1"/>
</dbReference>
<dbReference type="AlphaFoldDB" id="A0A9P4W815"/>
<evidence type="ECO:0000256" key="2">
    <source>
        <dbReference type="ARBA" id="ARBA00023002"/>
    </source>
</evidence>
<evidence type="ECO:0000256" key="1">
    <source>
        <dbReference type="ARBA" id="ARBA00022723"/>
    </source>
</evidence>
<dbReference type="Gene3D" id="1.10.1280.10">
    <property type="entry name" value="Di-copper center containing domain from catechol oxidase"/>
    <property type="match status" value="1"/>
</dbReference>
<dbReference type="OrthoDB" id="6132182at2759"/>
<gene>
    <name evidence="4" type="ORF">E8E13_000003</name>
</gene>
<dbReference type="PROSITE" id="PS00498">
    <property type="entry name" value="TYROSINASE_2"/>
    <property type="match status" value="1"/>
</dbReference>
<proteinExistence type="predicted"/>